<dbReference type="EMBL" id="JAQQWM010000003">
    <property type="protein sequence ID" value="KAK8071547.1"/>
    <property type="molecule type" value="Genomic_DNA"/>
</dbReference>
<proteinExistence type="predicted"/>
<reference evidence="1 2" key="1">
    <citation type="submission" date="2023-01" db="EMBL/GenBank/DDBJ databases">
        <title>Analysis of 21 Apiospora genomes using comparative genomics revels a genus with tremendous synthesis potential of carbohydrate active enzymes and secondary metabolites.</title>
        <authorList>
            <person name="Sorensen T."/>
        </authorList>
    </citation>
    <scope>NUCLEOTIDE SEQUENCE [LARGE SCALE GENOMIC DNA]</scope>
    <source>
        <strain evidence="1 2">CBS 83171</strain>
    </source>
</reference>
<name>A0ABR1VK70_9PEZI</name>
<gene>
    <name evidence="1" type="ORF">PG996_004895</name>
</gene>
<protein>
    <submittedName>
        <fullName evidence="1">Uncharacterized protein</fullName>
    </submittedName>
</protein>
<comment type="caution">
    <text evidence="1">The sequence shown here is derived from an EMBL/GenBank/DDBJ whole genome shotgun (WGS) entry which is preliminary data.</text>
</comment>
<dbReference type="Proteomes" id="UP001446871">
    <property type="component" value="Unassembled WGS sequence"/>
</dbReference>
<accession>A0ABR1VK70</accession>
<organism evidence="1 2">
    <name type="scientific">Apiospora saccharicola</name>
    <dbReference type="NCBI Taxonomy" id="335842"/>
    <lineage>
        <taxon>Eukaryota</taxon>
        <taxon>Fungi</taxon>
        <taxon>Dikarya</taxon>
        <taxon>Ascomycota</taxon>
        <taxon>Pezizomycotina</taxon>
        <taxon>Sordariomycetes</taxon>
        <taxon>Xylariomycetidae</taxon>
        <taxon>Amphisphaeriales</taxon>
        <taxon>Apiosporaceae</taxon>
        <taxon>Apiospora</taxon>
    </lineage>
</organism>
<evidence type="ECO:0000313" key="1">
    <source>
        <dbReference type="EMBL" id="KAK8071547.1"/>
    </source>
</evidence>
<sequence length="280" mass="32323">MFDNPNPQDMLWGSKPLGSKLIDRVLQKNQTSKTRNVKRMEPAPAPEVRPEDYLTIQNLVLMLKTVDLCTENGNNDVRGRQLEDMMRGWEESEKKFPLGCLEDAWYALQPREVGCRPRFMIRNDDRGTYAHVWHRPSVIRLGTIWTSSRPTAKEMIPPDPSGRELLSYWKKTPFKLVVEMKHPEENGDEIGTGSPTGTVWVVNDSGYHRESVDKRAKTELEKVLMARVADSLSDLVNCGRRERWPKFEKADADYLDYFPCYQMEKGGPILWKGAPDEECY</sequence>
<evidence type="ECO:0000313" key="2">
    <source>
        <dbReference type="Proteomes" id="UP001446871"/>
    </source>
</evidence>
<keyword evidence="2" id="KW-1185">Reference proteome</keyword>